<name>A0A674HIN0_TAEGU</name>
<keyword evidence="1" id="KW-0812">Transmembrane</keyword>
<reference evidence="2" key="2">
    <citation type="submission" date="2025-08" db="UniProtKB">
        <authorList>
            <consortium name="Ensembl"/>
        </authorList>
    </citation>
    <scope>IDENTIFICATION</scope>
</reference>
<evidence type="ECO:0000313" key="2">
    <source>
        <dbReference type="Ensembl" id="ENSTGUP00000034838.1"/>
    </source>
</evidence>
<dbReference type="Ensembl" id="ENSTGUT00000045783.1">
    <property type="protein sequence ID" value="ENSTGUP00000034838.1"/>
    <property type="gene ID" value="ENSTGUG00000019204.1"/>
</dbReference>
<keyword evidence="3" id="KW-1185">Reference proteome</keyword>
<keyword evidence="1" id="KW-0472">Membrane</keyword>
<keyword evidence="1" id="KW-1133">Transmembrane helix</keyword>
<organism evidence="2 3">
    <name type="scientific">Taeniopygia guttata</name>
    <name type="common">Zebra finch</name>
    <name type="synonym">Poephila guttata</name>
    <dbReference type="NCBI Taxonomy" id="59729"/>
    <lineage>
        <taxon>Eukaryota</taxon>
        <taxon>Metazoa</taxon>
        <taxon>Chordata</taxon>
        <taxon>Craniata</taxon>
        <taxon>Vertebrata</taxon>
        <taxon>Euteleostomi</taxon>
        <taxon>Archelosauria</taxon>
        <taxon>Archosauria</taxon>
        <taxon>Dinosauria</taxon>
        <taxon>Saurischia</taxon>
        <taxon>Theropoda</taxon>
        <taxon>Coelurosauria</taxon>
        <taxon>Aves</taxon>
        <taxon>Neognathae</taxon>
        <taxon>Neoaves</taxon>
        <taxon>Telluraves</taxon>
        <taxon>Australaves</taxon>
        <taxon>Passeriformes</taxon>
        <taxon>Passeroidea</taxon>
        <taxon>Estrildidae</taxon>
        <taxon>Estrildinae</taxon>
        <taxon>Taeniopygia</taxon>
    </lineage>
</organism>
<evidence type="ECO:0000313" key="3">
    <source>
        <dbReference type="Proteomes" id="UP000007754"/>
    </source>
</evidence>
<dbReference type="AlphaFoldDB" id="A0A674HIN0"/>
<sequence>IYMYIFDKSLICKKNYINRYVYMHAHTGTSLTCAYIYMYICVYLYSYIYTHTHIRIYMHVHALKNTFTCTNISHICRSLSENRPNYLVPF</sequence>
<dbReference type="Proteomes" id="UP000007754">
    <property type="component" value="Chromosome Z"/>
</dbReference>
<evidence type="ECO:0000256" key="1">
    <source>
        <dbReference type="SAM" id="Phobius"/>
    </source>
</evidence>
<feature type="transmembrane region" description="Helical" evidence="1">
    <location>
        <begin position="28"/>
        <end position="48"/>
    </location>
</feature>
<dbReference type="InParanoid" id="A0A674HIN0"/>
<proteinExistence type="predicted"/>
<reference evidence="2" key="3">
    <citation type="submission" date="2025-09" db="UniProtKB">
        <authorList>
            <consortium name="Ensembl"/>
        </authorList>
    </citation>
    <scope>IDENTIFICATION</scope>
</reference>
<accession>A0A674HIN0</accession>
<reference evidence="2 3" key="1">
    <citation type="journal article" date="2010" name="Nature">
        <title>The genome of a songbird.</title>
        <authorList>
            <person name="Warren W.C."/>
            <person name="Clayton D.F."/>
            <person name="Ellegren H."/>
            <person name="Arnold A.P."/>
            <person name="Hillier L.W."/>
            <person name="Kunstner A."/>
            <person name="Searle S."/>
            <person name="White S."/>
            <person name="Vilella A.J."/>
            <person name="Fairley S."/>
            <person name="Heger A."/>
            <person name="Kong L."/>
            <person name="Ponting C.P."/>
            <person name="Jarvis E.D."/>
            <person name="Mello C.V."/>
            <person name="Minx P."/>
            <person name="Lovell P."/>
            <person name="Velho T.A."/>
            <person name="Ferris M."/>
            <person name="Balakrishnan C.N."/>
            <person name="Sinha S."/>
            <person name="Blatti C."/>
            <person name="London S.E."/>
            <person name="Li Y."/>
            <person name="Lin Y.C."/>
            <person name="George J."/>
            <person name="Sweedler J."/>
            <person name="Southey B."/>
            <person name="Gunaratne P."/>
            <person name="Watson M."/>
            <person name="Nam K."/>
            <person name="Backstrom N."/>
            <person name="Smeds L."/>
            <person name="Nabholz B."/>
            <person name="Itoh Y."/>
            <person name="Whitney O."/>
            <person name="Pfenning A.R."/>
            <person name="Howard J."/>
            <person name="Volker M."/>
            <person name="Skinner B.M."/>
            <person name="Griffin D.K."/>
            <person name="Ye L."/>
            <person name="McLaren W.M."/>
            <person name="Flicek P."/>
            <person name="Quesada V."/>
            <person name="Velasco G."/>
            <person name="Lopez-Otin C."/>
            <person name="Puente X.S."/>
            <person name="Olender T."/>
            <person name="Lancet D."/>
            <person name="Smit A.F."/>
            <person name="Hubley R."/>
            <person name="Konkel M.K."/>
            <person name="Walker J.A."/>
            <person name="Batzer M.A."/>
            <person name="Gu W."/>
            <person name="Pollock D.D."/>
            <person name="Chen L."/>
            <person name="Cheng Z."/>
            <person name="Eichler E.E."/>
            <person name="Stapley J."/>
            <person name="Slate J."/>
            <person name="Ekblom R."/>
            <person name="Birkhead T."/>
            <person name="Burke T."/>
            <person name="Burt D."/>
            <person name="Scharff C."/>
            <person name="Adam I."/>
            <person name="Richard H."/>
            <person name="Sultan M."/>
            <person name="Soldatov A."/>
            <person name="Lehrach H."/>
            <person name="Edwards S.V."/>
            <person name="Yang S.P."/>
            <person name="Li X."/>
            <person name="Graves T."/>
            <person name="Fulton L."/>
            <person name="Nelson J."/>
            <person name="Chinwalla A."/>
            <person name="Hou S."/>
            <person name="Mardis E.R."/>
            <person name="Wilson R.K."/>
        </authorList>
    </citation>
    <scope>NUCLEOTIDE SEQUENCE [LARGE SCALE GENOMIC DNA]</scope>
</reference>
<protein>
    <submittedName>
        <fullName evidence="2">Uncharacterized protein</fullName>
    </submittedName>
</protein>